<gene>
    <name evidence="12" type="ORF">O0S10_02620</name>
</gene>
<keyword evidence="6" id="KW-1133">Transmembrane helix</keyword>
<evidence type="ECO:0000313" key="13">
    <source>
        <dbReference type="Proteomes" id="UP001141422"/>
    </source>
</evidence>
<dbReference type="CDD" id="cd04194">
    <property type="entry name" value="GT8_A4GalT_like"/>
    <property type="match status" value="1"/>
</dbReference>
<comment type="catalytic activity">
    <reaction evidence="11">
        <text>3-O-(beta-D-glucosyl)-L-seryl-[EGF-like domain protein] + UDP-alpha-D-xylose = 3-O-[alpha-D-xylosyl-(1-&gt;3)-beta-D-glucosyl]-L-seryl-[EGF-like domain protein] + UDP + H(+)</text>
        <dbReference type="Rhea" id="RHEA:56064"/>
        <dbReference type="Rhea" id="RHEA-COMP:14610"/>
        <dbReference type="Rhea" id="RHEA-COMP:14611"/>
        <dbReference type="ChEBI" id="CHEBI:15378"/>
        <dbReference type="ChEBI" id="CHEBI:57632"/>
        <dbReference type="ChEBI" id="CHEBI:58223"/>
        <dbReference type="ChEBI" id="CHEBI:140575"/>
        <dbReference type="ChEBI" id="CHEBI:140576"/>
        <dbReference type="EC" id="2.4.2.42"/>
    </reaction>
</comment>
<evidence type="ECO:0000256" key="8">
    <source>
        <dbReference type="ARBA" id="ARBA00023180"/>
    </source>
</evidence>
<dbReference type="PANTHER" id="PTHR46012:SF2">
    <property type="entry name" value="IP22168P"/>
    <property type="match status" value="1"/>
</dbReference>
<evidence type="ECO:0000256" key="9">
    <source>
        <dbReference type="ARBA" id="ARBA00037301"/>
    </source>
</evidence>
<reference evidence="12" key="1">
    <citation type="submission" date="2022-12" db="EMBL/GenBank/DDBJ databases">
        <title>Isolation and characterisation of novel Methanocorpusculum spp. from native Australian herbivores indicates the genus is ancestrally host-associated.</title>
        <authorList>
            <person name="Volmer J.G."/>
            <person name="Soo R.M."/>
            <person name="Evans P.N."/>
            <person name="Hoedt E.C."/>
            <person name="Astorga Alsina A.L."/>
            <person name="Woodcroft B.J."/>
            <person name="Tyson G.W."/>
            <person name="Hugenholtz P."/>
            <person name="Morrison M."/>
        </authorList>
    </citation>
    <scope>NUCLEOTIDE SEQUENCE</scope>
    <source>
        <strain evidence="12">MG</strain>
    </source>
</reference>
<evidence type="ECO:0000256" key="10">
    <source>
        <dbReference type="ARBA" id="ARBA00038854"/>
    </source>
</evidence>
<evidence type="ECO:0000256" key="2">
    <source>
        <dbReference type="ARBA" id="ARBA00022676"/>
    </source>
</evidence>
<evidence type="ECO:0000256" key="6">
    <source>
        <dbReference type="ARBA" id="ARBA00022989"/>
    </source>
</evidence>
<dbReference type="Proteomes" id="UP001141422">
    <property type="component" value="Unassembled WGS sequence"/>
</dbReference>
<dbReference type="EC" id="2.4.2.42" evidence="10"/>
<evidence type="ECO:0000256" key="3">
    <source>
        <dbReference type="ARBA" id="ARBA00022679"/>
    </source>
</evidence>
<comment type="subcellular location">
    <subcellularLocation>
        <location evidence="1">Membrane</location>
        <topology evidence="1">Single-pass type II membrane protein</topology>
    </subcellularLocation>
</comment>
<evidence type="ECO:0000256" key="5">
    <source>
        <dbReference type="ARBA" id="ARBA00022968"/>
    </source>
</evidence>
<evidence type="ECO:0000256" key="1">
    <source>
        <dbReference type="ARBA" id="ARBA00004606"/>
    </source>
</evidence>
<protein>
    <recommendedName>
        <fullName evidence="10">UDP-D-xylose:beta-D-glucoside alpha-1,3-D-xylosyltransferase</fullName>
        <ecNumber evidence="10">2.4.2.42</ecNumber>
    </recommendedName>
</protein>
<dbReference type="Gene3D" id="3.90.550.10">
    <property type="entry name" value="Spore Coat Polysaccharide Biosynthesis Protein SpsA, Chain A"/>
    <property type="match status" value="1"/>
</dbReference>
<dbReference type="Pfam" id="PF01501">
    <property type="entry name" value="Glyco_transf_8"/>
    <property type="match status" value="1"/>
</dbReference>
<organism evidence="12 13">
    <name type="scientific">Methanocorpusculum petauri</name>
    <dbReference type="NCBI Taxonomy" id="3002863"/>
    <lineage>
        <taxon>Archaea</taxon>
        <taxon>Methanobacteriati</taxon>
        <taxon>Methanobacteriota</taxon>
        <taxon>Stenosarchaea group</taxon>
        <taxon>Methanomicrobia</taxon>
        <taxon>Methanomicrobiales</taxon>
        <taxon>Methanocorpusculaceae</taxon>
        <taxon>Methanocorpusculum</taxon>
    </lineage>
</organism>
<sequence>MNLDRLHVMFGMWDLADPYNQHIGVTITSLVMNCSLPVTVHLLYDENLHKDSPEYQENQLKYQQMEEMFGVEICYHHIELPAYVLNHPGTKRWNPATYLRLFAPDLLPDLDWVLYLDGDIVVTCDLAEIWNQKLWNENFAVAAVRDSCMFDWSKSIWKRHENMNVPHENYFNAGFLLMNLKKIRTAYNFQETVEIILKKYPALPFPDQDLLNIVFSHDVKILPETYNNCVLFHPDNDYTNCVIHYIGEKPWRNIGHSVSWEYWRYLFRSPWGNAPEKYMPSVRLLVSRAPLDEVVLTGRIISLRKFVCNLLRRGWNEVRGVKKFRW</sequence>
<accession>A0ABT4IEF9</accession>
<evidence type="ECO:0000313" key="12">
    <source>
        <dbReference type="EMBL" id="MCZ0860123.1"/>
    </source>
</evidence>
<keyword evidence="4" id="KW-0812">Transmembrane</keyword>
<dbReference type="PANTHER" id="PTHR46012">
    <property type="entry name" value="IP22168P"/>
    <property type="match status" value="1"/>
</dbReference>
<keyword evidence="5" id="KW-0735">Signal-anchor</keyword>
<evidence type="ECO:0000256" key="11">
    <source>
        <dbReference type="ARBA" id="ARBA00049181"/>
    </source>
</evidence>
<dbReference type="RefSeq" id="WP_268924345.1">
    <property type="nucleotide sequence ID" value="NZ_JAPTGB010000004.1"/>
</dbReference>
<keyword evidence="13" id="KW-1185">Reference proteome</keyword>
<dbReference type="InterPro" id="IPR029044">
    <property type="entry name" value="Nucleotide-diphossugar_trans"/>
</dbReference>
<dbReference type="SUPFAM" id="SSF53448">
    <property type="entry name" value="Nucleotide-diphospho-sugar transferases"/>
    <property type="match status" value="1"/>
</dbReference>
<dbReference type="InterPro" id="IPR051993">
    <property type="entry name" value="Glycosyltransferase_8"/>
</dbReference>
<keyword evidence="2" id="KW-0328">Glycosyltransferase</keyword>
<name>A0ABT4IEF9_9EURY</name>
<keyword evidence="3" id="KW-0808">Transferase</keyword>
<evidence type="ECO:0000256" key="4">
    <source>
        <dbReference type="ARBA" id="ARBA00022692"/>
    </source>
</evidence>
<keyword evidence="8" id="KW-0325">Glycoprotein</keyword>
<proteinExistence type="predicted"/>
<comment type="caution">
    <text evidence="12">The sequence shown here is derived from an EMBL/GenBank/DDBJ whole genome shotgun (WGS) entry which is preliminary data.</text>
</comment>
<evidence type="ECO:0000256" key="7">
    <source>
        <dbReference type="ARBA" id="ARBA00023136"/>
    </source>
</evidence>
<dbReference type="InterPro" id="IPR002495">
    <property type="entry name" value="Glyco_trans_8"/>
</dbReference>
<dbReference type="EMBL" id="JAPTGB010000004">
    <property type="protein sequence ID" value="MCZ0860123.1"/>
    <property type="molecule type" value="Genomic_DNA"/>
</dbReference>
<keyword evidence="7" id="KW-0472">Membrane</keyword>
<comment type="function">
    <text evidence="9">Glycosyltransferase which elongates the O-linked glucose attached to EGF-like repeats in the extracellular domain of Notch proteins by catalyzing the addition of xylose.</text>
</comment>